<evidence type="ECO:0000256" key="4">
    <source>
        <dbReference type="ARBA" id="ARBA00023163"/>
    </source>
</evidence>
<evidence type="ECO:0000256" key="3">
    <source>
        <dbReference type="ARBA" id="ARBA00023125"/>
    </source>
</evidence>
<dbReference type="Pfam" id="PF00319">
    <property type="entry name" value="SRF-TF"/>
    <property type="match status" value="1"/>
</dbReference>
<reference evidence="8" key="2">
    <citation type="submission" date="2025-08" db="UniProtKB">
        <authorList>
            <consortium name="RefSeq"/>
        </authorList>
    </citation>
    <scope>IDENTIFICATION</scope>
</reference>
<dbReference type="PANTHER" id="PTHR11945:SF405">
    <property type="entry name" value="MADS-BOX TRANSCRIPTION FACTOR FAMILY PROTEIN"/>
    <property type="match status" value="1"/>
</dbReference>
<dbReference type="InterPro" id="IPR036879">
    <property type="entry name" value="TF_MADSbox_sf"/>
</dbReference>
<feature type="domain" description="MADS-box" evidence="6">
    <location>
        <begin position="25"/>
        <end position="85"/>
    </location>
</feature>
<dbReference type="SMART" id="SM00432">
    <property type="entry name" value="MADS"/>
    <property type="match status" value="1"/>
</dbReference>
<protein>
    <submittedName>
        <fullName evidence="8">Agamous-like MADS-box protein AGL27</fullName>
    </submittedName>
</protein>
<dbReference type="SUPFAM" id="SSF55455">
    <property type="entry name" value="SRF-like"/>
    <property type="match status" value="1"/>
</dbReference>
<evidence type="ECO:0000259" key="6">
    <source>
        <dbReference type="PROSITE" id="PS50066"/>
    </source>
</evidence>
<dbReference type="PRINTS" id="PR00404">
    <property type="entry name" value="MADSDOMAIN"/>
</dbReference>
<dbReference type="InterPro" id="IPR002100">
    <property type="entry name" value="TF_MADSbox"/>
</dbReference>
<dbReference type="RefSeq" id="XP_008228348.1">
    <property type="nucleotide sequence ID" value="XM_008230126.1"/>
</dbReference>
<evidence type="ECO:0000313" key="8">
    <source>
        <dbReference type="RefSeq" id="XP_008228348.1"/>
    </source>
</evidence>
<organism evidence="7 8">
    <name type="scientific">Prunus mume</name>
    <name type="common">Japanese apricot</name>
    <name type="synonym">Armeniaca mume</name>
    <dbReference type="NCBI Taxonomy" id="102107"/>
    <lineage>
        <taxon>Eukaryota</taxon>
        <taxon>Viridiplantae</taxon>
        <taxon>Streptophyta</taxon>
        <taxon>Embryophyta</taxon>
        <taxon>Tracheophyta</taxon>
        <taxon>Spermatophyta</taxon>
        <taxon>Magnoliopsida</taxon>
        <taxon>eudicotyledons</taxon>
        <taxon>Gunneridae</taxon>
        <taxon>Pentapetalae</taxon>
        <taxon>rosids</taxon>
        <taxon>fabids</taxon>
        <taxon>Rosales</taxon>
        <taxon>Rosaceae</taxon>
        <taxon>Amygdaloideae</taxon>
        <taxon>Amygdaleae</taxon>
        <taxon>Prunus</taxon>
    </lineage>
</organism>
<dbReference type="Gene3D" id="3.40.1810.10">
    <property type="entry name" value="Transcription factor, MADS-box"/>
    <property type="match status" value="1"/>
</dbReference>
<dbReference type="PROSITE" id="PS50066">
    <property type="entry name" value="MADS_BOX_2"/>
    <property type="match status" value="1"/>
</dbReference>
<dbReference type="GeneID" id="103327756"/>
<proteinExistence type="predicted"/>
<keyword evidence="5" id="KW-0539">Nucleus</keyword>
<reference evidence="7" key="1">
    <citation type="journal article" date="2012" name="Nat. Commun.">
        <title>The genome of Prunus mume.</title>
        <authorList>
            <person name="Zhang Q."/>
            <person name="Chen W."/>
            <person name="Sun L."/>
            <person name="Zhao F."/>
            <person name="Huang B."/>
            <person name="Yang W."/>
            <person name="Tao Y."/>
            <person name="Wang J."/>
            <person name="Yuan Z."/>
            <person name="Fan G."/>
            <person name="Xing Z."/>
            <person name="Han C."/>
            <person name="Pan H."/>
            <person name="Zhong X."/>
            <person name="Shi W."/>
            <person name="Liang X."/>
            <person name="Du D."/>
            <person name="Sun F."/>
            <person name="Xu Z."/>
            <person name="Hao R."/>
            <person name="Lv T."/>
            <person name="Lv Y."/>
            <person name="Zheng Z."/>
            <person name="Sun M."/>
            <person name="Luo L."/>
            <person name="Cai M."/>
            <person name="Gao Y."/>
            <person name="Wang J."/>
            <person name="Yin Y."/>
            <person name="Xu X."/>
            <person name="Cheng T."/>
            <person name="Wang J."/>
        </authorList>
    </citation>
    <scope>NUCLEOTIDE SEQUENCE [LARGE SCALE GENOMIC DNA]</scope>
</reference>
<dbReference type="Proteomes" id="UP000694861">
    <property type="component" value="Linkage group LG4"/>
</dbReference>
<evidence type="ECO:0000256" key="2">
    <source>
        <dbReference type="ARBA" id="ARBA00023015"/>
    </source>
</evidence>
<comment type="subcellular location">
    <subcellularLocation>
        <location evidence="1">Nucleus</location>
    </subcellularLocation>
</comment>
<sequence length="229" mass="25484">MAKIKIPKSEIADNNITSDGKKGSKGRRRIEIKKIEEKNKRHVTFSKRKKGIFNKAAELSVLSGAEIATMVVSSNGKVFCFGTPNYDTVINRYLGHHTASLAAAGQLDHGALLHGKTTRSSNKQVENYVEATRHLEAEKISFKGDEAGFSIQMYHNGEIRGNYYVNGSVDWFDYCDKDRMLMTEIDVMVKELGHEGLIKNVSHWIGFGEADRSAKGVTRGFYPLDPAQG</sequence>
<evidence type="ECO:0000256" key="5">
    <source>
        <dbReference type="ARBA" id="ARBA00023242"/>
    </source>
</evidence>
<keyword evidence="2" id="KW-0805">Transcription regulation</keyword>
<gene>
    <name evidence="8" type="primary">LOC103327756</name>
</gene>
<evidence type="ECO:0000313" key="7">
    <source>
        <dbReference type="Proteomes" id="UP000694861"/>
    </source>
</evidence>
<keyword evidence="7" id="KW-1185">Reference proteome</keyword>
<accession>A0ABM0NQL6</accession>
<keyword evidence="3" id="KW-0238">DNA-binding</keyword>
<name>A0ABM0NQL6_PRUMU</name>
<evidence type="ECO:0000256" key="1">
    <source>
        <dbReference type="ARBA" id="ARBA00004123"/>
    </source>
</evidence>
<keyword evidence="4" id="KW-0804">Transcription</keyword>
<dbReference type="PANTHER" id="PTHR11945">
    <property type="entry name" value="MADS BOX PROTEIN"/>
    <property type="match status" value="1"/>
</dbReference>